<feature type="domain" description="Glycosyltransferase 2-like" evidence="2">
    <location>
        <begin position="10"/>
        <end position="152"/>
    </location>
</feature>
<dbReference type="EMBL" id="JAODWD010000005">
    <property type="protein sequence ID" value="MCT7661104.1"/>
    <property type="molecule type" value="Genomic_DNA"/>
</dbReference>
<gene>
    <name evidence="4" type="ORF">N4S67_22115</name>
</gene>
<evidence type="ECO:0000313" key="5">
    <source>
        <dbReference type="Proteomes" id="UP001206639"/>
    </source>
</evidence>
<name>A0ABT2MHT7_9MYCO</name>
<dbReference type="Proteomes" id="UP001206639">
    <property type="component" value="Unassembled WGS sequence"/>
</dbReference>
<dbReference type="Pfam" id="PF02709">
    <property type="entry name" value="Glyco_transf_7C"/>
    <property type="match status" value="1"/>
</dbReference>
<comment type="caution">
    <text evidence="4">The sequence shown here is derived from an EMBL/GenBank/DDBJ whole genome shotgun (WGS) entry which is preliminary data.</text>
</comment>
<evidence type="ECO:0000313" key="4">
    <source>
        <dbReference type="EMBL" id="MCT7661104.1"/>
    </source>
</evidence>
<dbReference type="InterPro" id="IPR001173">
    <property type="entry name" value="Glyco_trans_2-like"/>
</dbReference>
<evidence type="ECO:0000256" key="1">
    <source>
        <dbReference type="ARBA" id="ARBA00022679"/>
    </source>
</evidence>
<dbReference type="PANTHER" id="PTHR43685">
    <property type="entry name" value="GLYCOSYLTRANSFERASE"/>
    <property type="match status" value="1"/>
</dbReference>
<proteinExistence type="predicted"/>
<protein>
    <submittedName>
        <fullName evidence="4">Glycosyltransferase</fullName>
        <ecNumber evidence="4">2.4.-.-</ecNumber>
    </submittedName>
</protein>
<keyword evidence="4" id="KW-0547">Nucleotide-binding</keyword>
<dbReference type="Gene3D" id="3.90.550.10">
    <property type="entry name" value="Spore Coat Polysaccharide Biosynthesis Protein SpsA, Chain A"/>
    <property type="match status" value="1"/>
</dbReference>
<dbReference type="Pfam" id="PF00535">
    <property type="entry name" value="Glycos_transf_2"/>
    <property type="match status" value="1"/>
</dbReference>
<dbReference type="GO" id="GO:0005524">
    <property type="term" value="F:ATP binding"/>
    <property type="evidence" value="ECO:0007669"/>
    <property type="project" value="UniProtKB-KW"/>
</dbReference>
<dbReference type="GO" id="GO:0016757">
    <property type="term" value="F:glycosyltransferase activity"/>
    <property type="evidence" value="ECO:0007669"/>
    <property type="project" value="UniProtKB-KW"/>
</dbReference>
<dbReference type="InterPro" id="IPR029044">
    <property type="entry name" value="Nucleotide-diphossugar_trans"/>
</dbReference>
<evidence type="ECO:0000259" key="3">
    <source>
        <dbReference type="Pfam" id="PF02709"/>
    </source>
</evidence>
<dbReference type="InterPro" id="IPR050834">
    <property type="entry name" value="Glycosyltransf_2"/>
</dbReference>
<dbReference type="InterPro" id="IPR027791">
    <property type="entry name" value="Galactosyl_T_C"/>
</dbReference>
<reference evidence="5" key="1">
    <citation type="submission" date="2023-07" db="EMBL/GenBank/DDBJ databases">
        <authorList>
            <person name="Deng Y."/>
            <person name="Zhang Y.-Q."/>
        </authorList>
    </citation>
    <scope>NUCLEOTIDE SEQUENCE [LARGE SCALE GENOMIC DNA]</scope>
    <source>
        <strain evidence="5">CPCC 205710</strain>
    </source>
</reference>
<organism evidence="4 5">
    <name type="scientific">Mycobacterium deserti</name>
    <dbReference type="NCBI Taxonomy" id="2978347"/>
    <lineage>
        <taxon>Bacteria</taxon>
        <taxon>Bacillati</taxon>
        <taxon>Actinomycetota</taxon>
        <taxon>Actinomycetes</taxon>
        <taxon>Mycobacteriales</taxon>
        <taxon>Mycobacteriaceae</taxon>
        <taxon>Mycobacterium</taxon>
    </lineage>
</organism>
<keyword evidence="4" id="KW-0328">Glycosyltransferase</keyword>
<keyword evidence="1 4" id="KW-0808">Transferase</keyword>
<sequence length="429" mass="46942">MPLREASVAIVIPYYEQQADLDRVLAALERQDYPNHLLEVIVADDGSSQPPVVDAAQLRCTVVRQANQGFRAAAARNLGAAASTAEVLCFLDADTVPEREYISNLVRLPSLVPDAVAVGRRRHADLDGWAPSQLSHWWSGGPAPRELPEPRWLVDGYAASADLLKLDHRSYRYVISSVMCCSRELFDDIGGFDESFVGYGGEDWEFAHRALAGGAVLHHARHAVAWHNGPDWALRPVAERTAGKNAEALALVRLITDPDARRHGFRYDVPDVAVEIDVGCHASGSLISTMSCFLDLDVGIWVSGAGADRLLTSLRLEDARIRTGRVPDRVRRRCRFVITVAGRVSLPRSDVGLILERCAEEGVGTVEAGAGDIGVRCRSSWALNRERRWATGGVRLREQAATDCLSTTLTLPNGALDLVEVDRDADLSW</sequence>
<feature type="domain" description="Galactosyltransferase C-terminal" evidence="3">
    <location>
        <begin position="170"/>
        <end position="214"/>
    </location>
</feature>
<keyword evidence="4" id="KW-0067">ATP-binding</keyword>
<evidence type="ECO:0000259" key="2">
    <source>
        <dbReference type="Pfam" id="PF00535"/>
    </source>
</evidence>
<dbReference type="SUPFAM" id="SSF53448">
    <property type="entry name" value="Nucleotide-diphospho-sugar transferases"/>
    <property type="match status" value="1"/>
</dbReference>
<dbReference type="EC" id="2.4.-.-" evidence="4"/>
<accession>A0ABT2MHT7</accession>
<keyword evidence="5" id="KW-1185">Reference proteome</keyword>
<dbReference type="PANTHER" id="PTHR43685:SF2">
    <property type="entry name" value="GLYCOSYLTRANSFERASE 2-LIKE DOMAIN-CONTAINING PROTEIN"/>
    <property type="match status" value="1"/>
</dbReference>
<dbReference type="RefSeq" id="WP_260995149.1">
    <property type="nucleotide sequence ID" value="NZ_JAODWD010000005.1"/>
</dbReference>